<dbReference type="AlphaFoldDB" id="A0A2T4ZDI7"/>
<dbReference type="RefSeq" id="WP_107727353.1">
    <property type="nucleotide sequence ID" value="NZ_PZZP01000001.1"/>
</dbReference>
<evidence type="ECO:0000259" key="2">
    <source>
        <dbReference type="Pfam" id="PF13115"/>
    </source>
</evidence>
<gene>
    <name evidence="3" type="ORF">C8J48_2585</name>
</gene>
<keyword evidence="4" id="KW-1185">Reference proteome</keyword>
<evidence type="ECO:0000256" key="1">
    <source>
        <dbReference type="SAM" id="SignalP"/>
    </source>
</evidence>
<dbReference type="Proteomes" id="UP000241639">
    <property type="component" value="Unassembled WGS sequence"/>
</dbReference>
<dbReference type="OrthoDB" id="2679563at2"/>
<keyword evidence="1" id="KW-0732">Signal</keyword>
<evidence type="ECO:0000313" key="3">
    <source>
        <dbReference type="EMBL" id="PTM59947.1"/>
    </source>
</evidence>
<dbReference type="EMBL" id="PZZP01000001">
    <property type="protein sequence ID" value="PTM59947.1"/>
    <property type="molecule type" value="Genomic_DNA"/>
</dbReference>
<organism evidence="3 4">
    <name type="scientific">Desmospora activa DSM 45169</name>
    <dbReference type="NCBI Taxonomy" id="1121389"/>
    <lineage>
        <taxon>Bacteria</taxon>
        <taxon>Bacillati</taxon>
        <taxon>Bacillota</taxon>
        <taxon>Bacilli</taxon>
        <taxon>Bacillales</taxon>
        <taxon>Thermoactinomycetaceae</taxon>
        <taxon>Desmospora</taxon>
    </lineage>
</organism>
<sequence length="124" mass="13444">MIEKWRIGSILLSLFVLVACSAEGNTSEALKVRVTIEPQSPQQHQAAKLIVQTLVDGQPIDDAAVTIGIRHDSEKEAKTVEASPDNKGNYIATETFHEAGNYQLTINAEKGEVSTVATKQIVVE</sequence>
<dbReference type="Pfam" id="PF13115">
    <property type="entry name" value="YtkA"/>
    <property type="match status" value="1"/>
</dbReference>
<dbReference type="PROSITE" id="PS51257">
    <property type="entry name" value="PROKAR_LIPOPROTEIN"/>
    <property type="match status" value="1"/>
</dbReference>
<name>A0A2T4ZDI7_9BACL</name>
<protein>
    <submittedName>
        <fullName evidence="3">YtkA-like protein</fullName>
    </submittedName>
</protein>
<proteinExistence type="predicted"/>
<dbReference type="InterPro" id="IPR032693">
    <property type="entry name" value="YtkA-like_dom"/>
</dbReference>
<reference evidence="3 4" key="1">
    <citation type="submission" date="2018-04" db="EMBL/GenBank/DDBJ databases">
        <title>Genomic Encyclopedia of Archaeal and Bacterial Type Strains, Phase II (KMG-II): from individual species to whole genera.</title>
        <authorList>
            <person name="Goeker M."/>
        </authorList>
    </citation>
    <scope>NUCLEOTIDE SEQUENCE [LARGE SCALE GENOMIC DNA]</scope>
    <source>
        <strain evidence="3 4">DSM 45169</strain>
    </source>
</reference>
<feature type="chain" id="PRO_5038851500" evidence="1">
    <location>
        <begin position="22"/>
        <end position="124"/>
    </location>
</feature>
<accession>A0A2T4ZDI7</accession>
<feature type="domain" description="YtkA-like" evidence="2">
    <location>
        <begin position="27"/>
        <end position="106"/>
    </location>
</feature>
<evidence type="ECO:0000313" key="4">
    <source>
        <dbReference type="Proteomes" id="UP000241639"/>
    </source>
</evidence>
<comment type="caution">
    <text evidence="3">The sequence shown here is derived from an EMBL/GenBank/DDBJ whole genome shotgun (WGS) entry which is preliminary data.</text>
</comment>
<feature type="signal peptide" evidence="1">
    <location>
        <begin position="1"/>
        <end position="21"/>
    </location>
</feature>